<name>E8N5U0_ANATU</name>
<dbReference type="OrthoDB" id="9797586at2"/>
<dbReference type="InParanoid" id="E8N5U0"/>
<dbReference type="PRINTS" id="PR00344">
    <property type="entry name" value="BCTRLSENSOR"/>
</dbReference>
<dbReference type="EMBL" id="AP012029">
    <property type="protein sequence ID" value="BAJ63804.1"/>
    <property type="molecule type" value="Genomic_DNA"/>
</dbReference>
<dbReference type="PANTHER" id="PTHR43065">
    <property type="entry name" value="SENSOR HISTIDINE KINASE"/>
    <property type="match status" value="1"/>
</dbReference>
<dbReference type="HOGENOM" id="CLU_125323_0_0_0"/>
<keyword evidence="7" id="KW-1185">Reference proteome</keyword>
<gene>
    <name evidence="6" type="ordered locus">ANT_17780</name>
</gene>
<evidence type="ECO:0000313" key="7">
    <source>
        <dbReference type="Proteomes" id="UP000008922"/>
    </source>
</evidence>
<dbReference type="InterPro" id="IPR036890">
    <property type="entry name" value="HATPase_C_sf"/>
</dbReference>
<dbReference type="PANTHER" id="PTHR43065:SF29">
    <property type="entry name" value="SENSOR PROTEIN KINASE FLES"/>
    <property type="match status" value="1"/>
</dbReference>
<keyword evidence="3" id="KW-0808">Transferase</keyword>
<dbReference type="GO" id="GO:0000160">
    <property type="term" value="P:phosphorelay signal transduction system"/>
    <property type="evidence" value="ECO:0007669"/>
    <property type="project" value="UniProtKB-KW"/>
</dbReference>
<evidence type="ECO:0000259" key="5">
    <source>
        <dbReference type="PROSITE" id="PS50109"/>
    </source>
</evidence>
<reference evidence="6 7" key="1">
    <citation type="submission" date="2010-12" db="EMBL/GenBank/DDBJ databases">
        <title>Whole genome sequence of Anaerolinea thermophila UNI-1.</title>
        <authorList>
            <person name="Narita-Yamada S."/>
            <person name="Kishi E."/>
            <person name="Watanabe Y."/>
            <person name="Takasaki K."/>
            <person name="Ankai A."/>
            <person name="Oguchi A."/>
            <person name="Fukui S."/>
            <person name="Takahashi M."/>
            <person name="Yashiro I."/>
            <person name="Hosoyama A."/>
            <person name="Sekiguchi Y."/>
            <person name="Hanada S."/>
            <person name="Fujita N."/>
        </authorList>
    </citation>
    <scope>NUCLEOTIDE SEQUENCE [LARGE SCALE GENOMIC DNA]</scope>
    <source>
        <strain evidence="7">DSM 14523 / JCM 11388 / NBRC 100420 / UNI-1</strain>
    </source>
</reference>
<evidence type="ECO:0000256" key="3">
    <source>
        <dbReference type="ARBA" id="ARBA00022777"/>
    </source>
</evidence>
<keyword evidence="3" id="KW-0418">Kinase</keyword>
<dbReference type="InterPro" id="IPR003594">
    <property type="entry name" value="HATPase_dom"/>
</dbReference>
<dbReference type="Proteomes" id="UP000008922">
    <property type="component" value="Chromosome"/>
</dbReference>
<dbReference type="Gene3D" id="3.30.565.10">
    <property type="entry name" value="Histidine kinase-like ATPase, C-terminal domain"/>
    <property type="match status" value="1"/>
</dbReference>
<dbReference type="AlphaFoldDB" id="E8N5U0"/>
<dbReference type="KEGG" id="atm:ANT_17780"/>
<dbReference type="RefSeq" id="WP_013560182.1">
    <property type="nucleotide sequence ID" value="NC_014960.1"/>
</dbReference>
<evidence type="ECO:0000256" key="4">
    <source>
        <dbReference type="ARBA" id="ARBA00023012"/>
    </source>
</evidence>
<dbReference type="STRING" id="926569.ANT_17780"/>
<dbReference type="GO" id="GO:0004673">
    <property type="term" value="F:protein histidine kinase activity"/>
    <property type="evidence" value="ECO:0007669"/>
    <property type="project" value="UniProtKB-EC"/>
</dbReference>
<protein>
    <recommendedName>
        <fullName evidence="2">histidine kinase</fullName>
        <ecNumber evidence="2">2.7.13.3</ecNumber>
    </recommendedName>
</protein>
<evidence type="ECO:0000256" key="2">
    <source>
        <dbReference type="ARBA" id="ARBA00012438"/>
    </source>
</evidence>
<comment type="catalytic activity">
    <reaction evidence="1">
        <text>ATP + protein L-histidine = ADP + protein N-phospho-L-histidine.</text>
        <dbReference type="EC" id="2.7.13.3"/>
    </reaction>
</comment>
<proteinExistence type="predicted"/>
<dbReference type="InterPro" id="IPR005467">
    <property type="entry name" value="His_kinase_dom"/>
</dbReference>
<dbReference type="Pfam" id="PF02518">
    <property type="entry name" value="HATPase_c"/>
    <property type="match status" value="1"/>
</dbReference>
<dbReference type="SMART" id="SM00387">
    <property type="entry name" value="HATPase_c"/>
    <property type="match status" value="1"/>
</dbReference>
<keyword evidence="4" id="KW-0902">Two-component regulatory system</keyword>
<dbReference type="PROSITE" id="PS50109">
    <property type="entry name" value="HIS_KIN"/>
    <property type="match status" value="1"/>
</dbReference>
<dbReference type="InterPro" id="IPR004358">
    <property type="entry name" value="Sig_transdc_His_kin-like_C"/>
</dbReference>
<sequence length="186" mass="20511">MKELALHLLDIAHNSVSANARNITIEVVEDTRSDLLTLVVKDDGKGMDAQMVQQVVDPFVTSRTTRNVGLGIPLLKAAAEACGGNLEIHSTPGKGTEVIVTFQRSHIDRMPLGNLAETFFTLVVGCPEVHWKFVYQVDDNQYEFDDTLVKQELGDVPLSDPLVLNYLRDELESGIKTLQASFSEIS</sequence>
<evidence type="ECO:0000313" key="6">
    <source>
        <dbReference type="EMBL" id="BAJ63804.1"/>
    </source>
</evidence>
<dbReference type="EC" id="2.7.13.3" evidence="2"/>
<dbReference type="SUPFAM" id="SSF55874">
    <property type="entry name" value="ATPase domain of HSP90 chaperone/DNA topoisomerase II/histidine kinase"/>
    <property type="match status" value="1"/>
</dbReference>
<dbReference type="eggNOG" id="COG5000">
    <property type="taxonomic scope" value="Bacteria"/>
</dbReference>
<evidence type="ECO:0000256" key="1">
    <source>
        <dbReference type="ARBA" id="ARBA00000085"/>
    </source>
</evidence>
<organism evidence="6 7">
    <name type="scientific">Anaerolinea thermophila (strain DSM 14523 / JCM 11388 / NBRC 100420 / UNI-1)</name>
    <dbReference type="NCBI Taxonomy" id="926569"/>
    <lineage>
        <taxon>Bacteria</taxon>
        <taxon>Bacillati</taxon>
        <taxon>Chloroflexota</taxon>
        <taxon>Anaerolineae</taxon>
        <taxon>Anaerolineales</taxon>
        <taxon>Anaerolineaceae</taxon>
        <taxon>Anaerolinea</taxon>
    </lineage>
</organism>
<accession>E8N5U0</accession>
<feature type="domain" description="Histidine kinase" evidence="5">
    <location>
        <begin position="1"/>
        <end position="106"/>
    </location>
</feature>